<accession>A0ABV7J2L7</accession>
<dbReference type="Gene3D" id="3.40.190.290">
    <property type="match status" value="1"/>
</dbReference>
<dbReference type="Gene3D" id="1.10.10.10">
    <property type="entry name" value="Winged helix-like DNA-binding domain superfamily/Winged helix DNA-binding domain"/>
    <property type="match status" value="1"/>
</dbReference>
<keyword evidence="3" id="KW-0238">DNA-binding</keyword>
<dbReference type="PANTHER" id="PTHR30537">
    <property type="entry name" value="HTH-TYPE TRANSCRIPTIONAL REGULATOR"/>
    <property type="match status" value="1"/>
</dbReference>
<dbReference type="PANTHER" id="PTHR30537:SF3">
    <property type="entry name" value="TRANSCRIPTIONAL REGULATORY PROTEIN"/>
    <property type="match status" value="1"/>
</dbReference>
<dbReference type="InterPro" id="IPR058163">
    <property type="entry name" value="LysR-type_TF_proteobact-type"/>
</dbReference>
<dbReference type="SUPFAM" id="SSF53850">
    <property type="entry name" value="Periplasmic binding protein-like II"/>
    <property type="match status" value="1"/>
</dbReference>
<sequence length="301" mass="33285">MDNLDWTLTRSFLAVAETGSLSAAARQLHLSQPTLGRHIADLEAALGLPLFTRQPRGLAPTPEAAALIPHARSMRDAAAKLAMAAAGRDTRLHGPVRITASRIVSHYLLPPILAQLRRDEPGIEIELSPTDASDNLLFREADIALRMYRPTQPDLITAHLCDIPMAIYAAHSYLTHRPDPITPETILSHDFIGFDRSDVMLRMMSAQGIQARREDFPTRCDDQIVYWALVRAGLGLGGMQTIIGDAERTVTRAAPFLHLQPLPIWLTAPEALRHTPRIRRVFDALAAHFRALNLDPAPPTR</sequence>
<dbReference type="Proteomes" id="UP001595547">
    <property type="component" value="Unassembled WGS sequence"/>
</dbReference>
<protein>
    <submittedName>
        <fullName evidence="6">LysR family transcriptional regulator</fullName>
    </submittedName>
</protein>
<dbReference type="SUPFAM" id="SSF46785">
    <property type="entry name" value="Winged helix' DNA-binding domain"/>
    <property type="match status" value="1"/>
</dbReference>
<reference evidence="7" key="1">
    <citation type="journal article" date="2019" name="Int. J. Syst. Evol. Microbiol.">
        <title>The Global Catalogue of Microorganisms (GCM) 10K type strain sequencing project: providing services to taxonomists for standard genome sequencing and annotation.</title>
        <authorList>
            <consortium name="The Broad Institute Genomics Platform"/>
            <consortium name="The Broad Institute Genome Sequencing Center for Infectious Disease"/>
            <person name="Wu L."/>
            <person name="Ma J."/>
        </authorList>
    </citation>
    <scope>NUCLEOTIDE SEQUENCE [LARGE SCALE GENOMIC DNA]</scope>
    <source>
        <strain evidence="7">KCTC 52039</strain>
    </source>
</reference>
<dbReference type="InterPro" id="IPR000847">
    <property type="entry name" value="LysR_HTH_N"/>
</dbReference>
<evidence type="ECO:0000256" key="4">
    <source>
        <dbReference type="ARBA" id="ARBA00023163"/>
    </source>
</evidence>
<comment type="caution">
    <text evidence="6">The sequence shown here is derived from an EMBL/GenBank/DDBJ whole genome shotgun (WGS) entry which is preliminary data.</text>
</comment>
<dbReference type="PROSITE" id="PS50931">
    <property type="entry name" value="HTH_LYSR"/>
    <property type="match status" value="1"/>
</dbReference>
<evidence type="ECO:0000256" key="2">
    <source>
        <dbReference type="ARBA" id="ARBA00023015"/>
    </source>
</evidence>
<dbReference type="PRINTS" id="PR00039">
    <property type="entry name" value="HTHLYSR"/>
</dbReference>
<comment type="similarity">
    <text evidence="1">Belongs to the LysR transcriptional regulatory family.</text>
</comment>
<dbReference type="Pfam" id="PF00126">
    <property type="entry name" value="HTH_1"/>
    <property type="match status" value="1"/>
</dbReference>
<dbReference type="InterPro" id="IPR036388">
    <property type="entry name" value="WH-like_DNA-bd_sf"/>
</dbReference>
<dbReference type="EMBL" id="JBHRTO010000002">
    <property type="protein sequence ID" value="MFC3182920.1"/>
    <property type="molecule type" value="Genomic_DNA"/>
</dbReference>
<name>A0ABV7J2L7_9RHOB</name>
<gene>
    <name evidence="6" type="ORF">ACFOGH_18110</name>
</gene>
<evidence type="ECO:0000259" key="5">
    <source>
        <dbReference type="PROSITE" id="PS50931"/>
    </source>
</evidence>
<evidence type="ECO:0000313" key="7">
    <source>
        <dbReference type="Proteomes" id="UP001595547"/>
    </source>
</evidence>
<evidence type="ECO:0000256" key="1">
    <source>
        <dbReference type="ARBA" id="ARBA00009437"/>
    </source>
</evidence>
<dbReference type="InterPro" id="IPR036390">
    <property type="entry name" value="WH_DNA-bd_sf"/>
</dbReference>
<dbReference type="Pfam" id="PF03466">
    <property type="entry name" value="LysR_substrate"/>
    <property type="match status" value="1"/>
</dbReference>
<proteinExistence type="inferred from homology"/>
<organism evidence="6 7">
    <name type="scientific">Cypionkella sinensis</name>
    <dbReference type="NCBI Taxonomy" id="1756043"/>
    <lineage>
        <taxon>Bacteria</taxon>
        <taxon>Pseudomonadati</taxon>
        <taxon>Pseudomonadota</taxon>
        <taxon>Alphaproteobacteria</taxon>
        <taxon>Rhodobacterales</taxon>
        <taxon>Paracoccaceae</taxon>
        <taxon>Cypionkella</taxon>
    </lineage>
</organism>
<keyword evidence="2" id="KW-0805">Transcription regulation</keyword>
<evidence type="ECO:0000313" key="6">
    <source>
        <dbReference type="EMBL" id="MFC3182920.1"/>
    </source>
</evidence>
<keyword evidence="4" id="KW-0804">Transcription</keyword>
<evidence type="ECO:0000256" key="3">
    <source>
        <dbReference type="ARBA" id="ARBA00023125"/>
    </source>
</evidence>
<feature type="domain" description="HTH lysR-type" evidence="5">
    <location>
        <begin position="4"/>
        <end position="61"/>
    </location>
</feature>
<keyword evidence="7" id="KW-1185">Reference proteome</keyword>
<dbReference type="RefSeq" id="WP_380074575.1">
    <property type="nucleotide sequence ID" value="NZ_JBHRTO010000002.1"/>
</dbReference>
<dbReference type="InterPro" id="IPR005119">
    <property type="entry name" value="LysR_subst-bd"/>
</dbReference>